<keyword evidence="1 5" id="KW-0413">Isomerase</keyword>
<evidence type="ECO:0000256" key="5">
    <source>
        <dbReference type="RuleBase" id="RU003513"/>
    </source>
</evidence>
<dbReference type="CDD" id="cd03786">
    <property type="entry name" value="GTB_UDP-GlcNAc_2-Epimerase"/>
    <property type="match status" value="1"/>
</dbReference>
<evidence type="ECO:0000313" key="7">
    <source>
        <dbReference type="EMBL" id="PNU00830.1"/>
    </source>
</evidence>
<dbReference type="KEGG" id="cthd:CDO33_19260"/>
<dbReference type="AlphaFoldDB" id="A0A2K2FJG1"/>
<reference evidence="7 8" key="1">
    <citation type="submission" date="2017-06" db="EMBL/GenBank/DDBJ databases">
        <title>Investigating the central metabolism of Clostridium thermosuccinogenes.</title>
        <authorList>
            <person name="Koendjbiharie J.G."/>
            <person name="van Kranenburg R."/>
        </authorList>
    </citation>
    <scope>NUCLEOTIDE SEQUENCE [LARGE SCALE GENOMIC DNA]</scope>
    <source>
        <strain evidence="7 8">DSM 5806</strain>
    </source>
</reference>
<evidence type="ECO:0000259" key="6">
    <source>
        <dbReference type="Pfam" id="PF02350"/>
    </source>
</evidence>
<organism evidence="7 8">
    <name type="scientific">Clostridium thermosuccinogenes</name>
    <dbReference type="NCBI Taxonomy" id="84032"/>
    <lineage>
        <taxon>Bacteria</taxon>
        <taxon>Bacillati</taxon>
        <taxon>Bacillota</taxon>
        <taxon>Clostridia</taxon>
        <taxon>Eubacteriales</taxon>
        <taxon>Clostridiaceae</taxon>
        <taxon>Clostridium</taxon>
    </lineage>
</organism>
<protein>
    <recommendedName>
        <fullName evidence="3">UDP-N-acetylglucosamine 2-epimerase (non-hydrolyzing)</fullName>
        <ecNumber evidence="3">5.1.3.14</ecNumber>
    </recommendedName>
    <alternativeName>
        <fullName evidence="4">UDP-GlcNAc-2-epimerase</fullName>
    </alternativeName>
</protein>
<evidence type="ECO:0000256" key="2">
    <source>
        <dbReference type="ARBA" id="ARBA00038209"/>
    </source>
</evidence>
<dbReference type="OrthoDB" id="9803238at2"/>
<comment type="similarity">
    <text evidence="2 5">Belongs to the UDP-N-acetylglucosamine 2-epimerase family.</text>
</comment>
<comment type="caution">
    <text evidence="7">The sequence shown here is derived from an EMBL/GenBank/DDBJ whole genome shotgun (WGS) entry which is preliminary data.</text>
</comment>
<dbReference type="Pfam" id="PF02350">
    <property type="entry name" value="Epimerase_2"/>
    <property type="match status" value="1"/>
</dbReference>
<dbReference type="FunFam" id="3.40.50.2000:FF:000043">
    <property type="entry name" value="UDP-N-acetylglucosamine 2-epimerase"/>
    <property type="match status" value="1"/>
</dbReference>
<proteinExistence type="inferred from homology"/>
<dbReference type="PANTHER" id="PTHR43174:SF2">
    <property type="entry name" value="UDP-N-ACETYLGLUCOSAMINE 2-EPIMERASE"/>
    <property type="match status" value="1"/>
</dbReference>
<dbReference type="Proteomes" id="UP000236151">
    <property type="component" value="Unassembled WGS sequence"/>
</dbReference>
<dbReference type="PANTHER" id="PTHR43174">
    <property type="entry name" value="UDP-N-ACETYLGLUCOSAMINE 2-EPIMERASE"/>
    <property type="match status" value="1"/>
</dbReference>
<evidence type="ECO:0000313" key="8">
    <source>
        <dbReference type="Proteomes" id="UP000236151"/>
    </source>
</evidence>
<feature type="domain" description="UDP-N-acetylglucosamine 2-epimerase" evidence="6">
    <location>
        <begin position="24"/>
        <end position="367"/>
    </location>
</feature>
<dbReference type="RefSeq" id="WP_117433629.1">
    <property type="nucleotide sequence ID" value="NZ_CP021850.1"/>
</dbReference>
<dbReference type="EMBL" id="NIOJ01000006">
    <property type="protein sequence ID" value="PNU00830.1"/>
    <property type="molecule type" value="Genomic_DNA"/>
</dbReference>
<dbReference type="EC" id="5.1.3.14" evidence="3"/>
<dbReference type="SUPFAM" id="SSF53756">
    <property type="entry name" value="UDP-Glycosyltransferase/glycogen phosphorylase"/>
    <property type="match status" value="1"/>
</dbReference>
<evidence type="ECO:0000256" key="4">
    <source>
        <dbReference type="ARBA" id="ARBA00079400"/>
    </source>
</evidence>
<dbReference type="InterPro" id="IPR003331">
    <property type="entry name" value="UDP_GlcNAc_Epimerase_2_dom"/>
</dbReference>
<dbReference type="GO" id="GO:0008761">
    <property type="term" value="F:UDP-N-acetylglucosamine 2-epimerase activity"/>
    <property type="evidence" value="ECO:0007669"/>
    <property type="project" value="UniProtKB-EC"/>
</dbReference>
<dbReference type="NCBIfam" id="TIGR00236">
    <property type="entry name" value="wecB"/>
    <property type="match status" value="1"/>
</dbReference>
<gene>
    <name evidence="7" type="ORF">CDQ84_04045</name>
</gene>
<evidence type="ECO:0000256" key="3">
    <source>
        <dbReference type="ARBA" id="ARBA00038858"/>
    </source>
</evidence>
<evidence type="ECO:0000256" key="1">
    <source>
        <dbReference type="ARBA" id="ARBA00023235"/>
    </source>
</evidence>
<sequence length="383" mass="43136">MKRLKVMTVFGTRPEAVKMAPLVKELEKYDEIEPLVCVTAQHRQMLDQVLEMFNITPDYDLNIMQSRQTLIDITTRSLEGLNEVFSKAKPDIVLVHGDTTTTFVGSLAAFYNHISIGHVEAGLRTFDKYFPFPEEINRRLTGVISDLHFAPTISNKSNLLKEGVPEDRIYITGNTVIDALKTTVRDDYEFESEVLRNIDFSGKRIIAVTAHRRENLGEPLENICSALKYIVDNFRDVEIVYPVHLNPAVQEVARTILGGHSQVHLIDPLDVQEMHNLMSRSYLVMTDSGGLQEEAPSLGKPVLVLRNETERPEAVAAGTVKLAGTNKENIINLATELLKNTDEYNRMAKAVNPYGDGKASERTVKAMLYHFGYSKEKPSEFQI</sequence>
<accession>A0A2K2FJG1</accession>
<dbReference type="Gene3D" id="3.40.50.2000">
    <property type="entry name" value="Glycogen Phosphorylase B"/>
    <property type="match status" value="2"/>
</dbReference>
<name>A0A2K2FJG1_9CLOT</name>
<keyword evidence="8" id="KW-1185">Reference proteome</keyword>
<dbReference type="InterPro" id="IPR029767">
    <property type="entry name" value="WecB-like"/>
</dbReference>